<sequence>MRIALETASKYLFLDRPVVCAMNGHSMGLGAVFAIFSDYRIMVEKKEDWVFQNRRSELIFLLLPVLCLRRL</sequence>
<comment type="caution">
    <text evidence="1">The sequence shown here is derived from an EMBL/GenBank/DDBJ whole genome shotgun (WGS) entry which is preliminary data.</text>
</comment>
<dbReference type="Proteomes" id="UP000011778">
    <property type="component" value="Unassembled WGS sequence"/>
</dbReference>
<dbReference type="Gene3D" id="3.90.226.10">
    <property type="entry name" value="2-enoyl-CoA Hydratase, Chain A, domain 1"/>
    <property type="match status" value="1"/>
</dbReference>
<dbReference type="EMBL" id="AFMD02000083">
    <property type="protein sequence ID" value="EMG23633.1"/>
    <property type="molecule type" value="Genomic_DNA"/>
</dbReference>
<organism evidence="1 2">
    <name type="scientific">Leptospira interrogans serovar Copenhageni str. LT2050</name>
    <dbReference type="NCBI Taxonomy" id="1001598"/>
    <lineage>
        <taxon>Bacteria</taxon>
        <taxon>Pseudomonadati</taxon>
        <taxon>Spirochaetota</taxon>
        <taxon>Spirochaetia</taxon>
        <taxon>Leptospirales</taxon>
        <taxon>Leptospiraceae</taxon>
        <taxon>Leptospira</taxon>
    </lineage>
</organism>
<evidence type="ECO:0000313" key="2">
    <source>
        <dbReference type="Proteomes" id="UP000011778"/>
    </source>
</evidence>
<evidence type="ECO:0000313" key="1">
    <source>
        <dbReference type="EMBL" id="EMG23633.1"/>
    </source>
</evidence>
<keyword evidence="1" id="KW-0413">Isomerase</keyword>
<dbReference type="GO" id="GO:0016853">
    <property type="term" value="F:isomerase activity"/>
    <property type="evidence" value="ECO:0007669"/>
    <property type="project" value="UniProtKB-KW"/>
</dbReference>
<name>M3IR48_LEPIT</name>
<dbReference type="AlphaFoldDB" id="M3IR48"/>
<proteinExistence type="predicted"/>
<accession>M3IR48</accession>
<protein>
    <submittedName>
        <fullName evidence="1">Enoyl-CoA hydratase/isomerase domain protein</fullName>
    </submittedName>
</protein>
<dbReference type="InterPro" id="IPR029045">
    <property type="entry name" value="ClpP/crotonase-like_dom_sf"/>
</dbReference>
<dbReference type="SUPFAM" id="SSF52096">
    <property type="entry name" value="ClpP/crotonase"/>
    <property type="match status" value="1"/>
</dbReference>
<reference evidence="1 2" key="1">
    <citation type="submission" date="2013-02" db="EMBL/GenBank/DDBJ databases">
        <authorList>
            <person name="Harkins D.M."/>
            <person name="Durkin A.S."/>
            <person name="Brinkac L.M."/>
            <person name="Haft D.H."/>
            <person name="Selengut J.D."/>
            <person name="Sanka R."/>
            <person name="DePew J."/>
            <person name="Purushe J."/>
            <person name="Tulsiani S.M."/>
            <person name="Graham G.C."/>
            <person name="Burns M.-A."/>
            <person name="Dohnt M.F."/>
            <person name="Smythe L.D."/>
            <person name="McKay D.B."/>
            <person name="Craig S.B."/>
            <person name="Vinetz J.M."/>
            <person name="Sutton G.G."/>
            <person name="Nierman W.C."/>
            <person name="Fouts D.E."/>
        </authorList>
    </citation>
    <scope>NUCLEOTIDE SEQUENCE [LARGE SCALE GENOMIC DNA]</scope>
    <source>
        <strain evidence="1 2">LT2050</strain>
    </source>
</reference>
<gene>
    <name evidence="1" type="ORF">LEP1GSC150_3830</name>
</gene>